<protein>
    <recommendedName>
        <fullName evidence="1">DUF7848 domain-containing protein</fullName>
    </recommendedName>
</protein>
<dbReference type="RefSeq" id="WP_093840241.1">
    <property type="nucleotide sequence ID" value="NZ_FOLM01000011.1"/>
</dbReference>
<reference evidence="2 3" key="1">
    <citation type="submission" date="2016-10" db="EMBL/GenBank/DDBJ databases">
        <authorList>
            <person name="de Groot N.N."/>
        </authorList>
    </citation>
    <scope>NUCLEOTIDE SEQUENCE [LARGE SCALE GENOMIC DNA]</scope>
    <source>
        <strain evidence="2 3">CGMCC 4.5739</strain>
    </source>
</reference>
<feature type="domain" description="DUF7848" evidence="1">
    <location>
        <begin position="2"/>
        <end position="89"/>
    </location>
</feature>
<evidence type="ECO:0000313" key="2">
    <source>
        <dbReference type="EMBL" id="SFD23272.1"/>
    </source>
</evidence>
<proteinExistence type="predicted"/>
<evidence type="ECO:0000259" key="1">
    <source>
        <dbReference type="Pfam" id="PF25232"/>
    </source>
</evidence>
<dbReference type="EMBL" id="FOLM01000011">
    <property type="protein sequence ID" value="SFD23272.1"/>
    <property type="molecule type" value="Genomic_DNA"/>
</dbReference>
<organism evidence="2 3">
    <name type="scientific">Streptomyces aidingensis</name>
    <dbReference type="NCBI Taxonomy" id="910347"/>
    <lineage>
        <taxon>Bacteria</taxon>
        <taxon>Bacillati</taxon>
        <taxon>Actinomycetota</taxon>
        <taxon>Actinomycetes</taxon>
        <taxon>Kitasatosporales</taxon>
        <taxon>Streptomycetaceae</taxon>
        <taxon>Streptomyces</taxon>
    </lineage>
</organism>
<dbReference type="Pfam" id="PF25232">
    <property type="entry name" value="DUF7848"/>
    <property type="match status" value="1"/>
</dbReference>
<dbReference type="AlphaFoldDB" id="A0A1I1QMR4"/>
<dbReference type="Proteomes" id="UP000199207">
    <property type="component" value="Unassembled WGS sequence"/>
</dbReference>
<accession>A0A1I1QMR4</accession>
<sequence length="90" mass="10409">MREVHGVRRFTVALDTEPDAEPVTFAMQCVVCGQSGRPVELASGASDVEREAARRRAALWVKRHRDRNREHFTYRLVETSPYRLVPGDWR</sequence>
<evidence type="ECO:0000313" key="3">
    <source>
        <dbReference type="Proteomes" id="UP000199207"/>
    </source>
</evidence>
<name>A0A1I1QMR4_9ACTN</name>
<keyword evidence="3" id="KW-1185">Reference proteome</keyword>
<dbReference type="InterPro" id="IPR057170">
    <property type="entry name" value="DUF7848"/>
</dbReference>
<gene>
    <name evidence="2" type="ORF">SAMN05421773_111182</name>
</gene>
<dbReference type="OrthoDB" id="4246702at2"/>